<accession>A0A7I8DMV7</accession>
<evidence type="ECO:0000259" key="12">
    <source>
        <dbReference type="Pfam" id="PF02687"/>
    </source>
</evidence>
<evidence type="ECO:0000256" key="9">
    <source>
        <dbReference type="ARBA" id="ARBA00023136"/>
    </source>
</evidence>
<feature type="transmembrane region" description="Helical" evidence="11">
    <location>
        <begin position="273"/>
        <end position="298"/>
    </location>
</feature>
<feature type="transmembrane region" description="Helical" evidence="11">
    <location>
        <begin position="27"/>
        <end position="50"/>
    </location>
</feature>
<comment type="subunit">
    <text evidence="3">The complex is composed of two ATP-binding proteins (HrtA), two transmembrane proteins (HrtB) and a solute-binding protein.</text>
</comment>
<dbReference type="InterPro" id="IPR051125">
    <property type="entry name" value="ABC-4/HrtB_transporter"/>
</dbReference>
<feature type="domain" description="ABC3 transporter permease C-terminal" evidence="12">
    <location>
        <begin position="277"/>
        <end position="388"/>
    </location>
</feature>
<evidence type="ECO:0000313" key="15">
    <source>
        <dbReference type="Proteomes" id="UP000515703"/>
    </source>
</evidence>
<dbReference type="EMBL" id="AP023368">
    <property type="protein sequence ID" value="BCJ99763.1"/>
    <property type="molecule type" value="Genomic_DNA"/>
</dbReference>
<comment type="function">
    <text evidence="10">Part of the ABC transporter complex hrt involved in hemin import. Responsible for the translocation of the substrate across the membrane.</text>
</comment>
<dbReference type="InterPro" id="IPR003838">
    <property type="entry name" value="ABC3_permease_C"/>
</dbReference>
<evidence type="ECO:0000256" key="6">
    <source>
        <dbReference type="ARBA" id="ARBA00022475"/>
    </source>
</evidence>
<dbReference type="Proteomes" id="UP000515703">
    <property type="component" value="Chromosome"/>
</dbReference>
<reference evidence="14 15" key="2">
    <citation type="submission" date="2020-08" db="EMBL/GenBank/DDBJ databases">
        <authorList>
            <person name="Ueki A."/>
            <person name="Tonouchi A."/>
        </authorList>
    </citation>
    <scope>NUCLEOTIDE SEQUENCE [LARGE SCALE GENOMIC DNA]</scope>
    <source>
        <strain evidence="14 15">CTTW</strain>
    </source>
</reference>
<feature type="domain" description="MacB-like periplasmic core" evidence="13">
    <location>
        <begin position="38"/>
        <end position="245"/>
    </location>
</feature>
<keyword evidence="9 11" id="KW-0472">Membrane</keyword>
<feature type="transmembrane region" description="Helical" evidence="11">
    <location>
        <begin position="365"/>
        <end position="394"/>
    </location>
</feature>
<dbReference type="InterPro" id="IPR025857">
    <property type="entry name" value="MacB_PCD"/>
</dbReference>
<name>A0A7I8DMV7_9FIRM</name>
<reference evidence="14 15" key="1">
    <citation type="submission" date="2020-08" db="EMBL/GenBank/DDBJ databases">
        <title>Draft genome sequencing of an Anaerocolumna strain isolated from anoxic soil subjected to BSD treatment.</title>
        <authorList>
            <person name="Uek A."/>
            <person name="Tonouchi A."/>
        </authorList>
    </citation>
    <scope>NUCLEOTIDE SEQUENCE [LARGE SCALE GENOMIC DNA]</scope>
    <source>
        <strain evidence="14 15">CTTW</strain>
    </source>
</reference>
<dbReference type="GO" id="GO:0005886">
    <property type="term" value="C:plasma membrane"/>
    <property type="evidence" value="ECO:0007669"/>
    <property type="project" value="UniProtKB-SubCell"/>
</dbReference>
<dbReference type="AlphaFoldDB" id="A0A7I8DMV7"/>
<organism evidence="14 15">
    <name type="scientific">Anaerocolumna chitinilytica</name>
    <dbReference type="NCBI Taxonomy" id="1727145"/>
    <lineage>
        <taxon>Bacteria</taxon>
        <taxon>Bacillati</taxon>
        <taxon>Bacillota</taxon>
        <taxon>Clostridia</taxon>
        <taxon>Lachnospirales</taxon>
        <taxon>Lachnospiraceae</taxon>
        <taxon>Anaerocolumna</taxon>
    </lineage>
</organism>
<keyword evidence="5" id="KW-0813">Transport</keyword>
<keyword evidence="8 11" id="KW-1133">Transmembrane helix</keyword>
<evidence type="ECO:0000256" key="8">
    <source>
        <dbReference type="ARBA" id="ARBA00022989"/>
    </source>
</evidence>
<evidence type="ECO:0000256" key="7">
    <source>
        <dbReference type="ARBA" id="ARBA00022692"/>
    </source>
</evidence>
<protein>
    <recommendedName>
        <fullName evidence="4">Putative hemin transport system permease protein HrtB</fullName>
    </recommendedName>
</protein>
<dbReference type="PANTHER" id="PTHR43738:SF1">
    <property type="entry name" value="HEMIN TRANSPORT SYSTEM PERMEASE PROTEIN HRTB-RELATED"/>
    <property type="match status" value="1"/>
</dbReference>
<evidence type="ECO:0000259" key="13">
    <source>
        <dbReference type="Pfam" id="PF12704"/>
    </source>
</evidence>
<evidence type="ECO:0000256" key="2">
    <source>
        <dbReference type="ARBA" id="ARBA00008697"/>
    </source>
</evidence>
<comment type="subcellular location">
    <subcellularLocation>
        <location evidence="1">Cell membrane</location>
        <topology evidence="1">Multi-pass membrane protein</topology>
    </subcellularLocation>
</comment>
<proteinExistence type="inferred from homology"/>
<comment type="similarity">
    <text evidence="2">Belongs to the ABC-4 integral membrane protein family. HrtB subfamily.</text>
</comment>
<dbReference type="Pfam" id="PF02687">
    <property type="entry name" value="FtsX"/>
    <property type="match status" value="1"/>
</dbReference>
<evidence type="ECO:0000256" key="11">
    <source>
        <dbReference type="SAM" id="Phobius"/>
    </source>
</evidence>
<evidence type="ECO:0000256" key="5">
    <source>
        <dbReference type="ARBA" id="ARBA00022448"/>
    </source>
</evidence>
<gene>
    <name evidence="14" type="ORF">bsdcttw_28040</name>
</gene>
<evidence type="ECO:0000313" key="14">
    <source>
        <dbReference type="EMBL" id="BCJ99763.1"/>
    </source>
</evidence>
<dbReference type="Pfam" id="PF12704">
    <property type="entry name" value="MacB_PCD"/>
    <property type="match status" value="1"/>
</dbReference>
<evidence type="ECO:0000256" key="10">
    <source>
        <dbReference type="ARBA" id="ARBA00024973"/>
    </source>
</evidence>
<evidence type="ECO:0000256" key="3">
    <source>
        <dbReference type="ARBA" id="ARBA00011131"/>
    </source>
</evidence>
<keyword evidence="7 11" id="KW-0812">Transmembrane</keyword>
<sequence>MSRKNTGNLHFLHIILQNLKHKAGRTLLLSVFLMLLTFTIFSFSSVLYSMKQGLDNTVERAGADILLVPKEYISSVKDALFLGIPSTVYFDSSLVEKAASEKGVAQVSAQLFLATIYNSPCCDEAVQIIAYHPESDFLVQPWIEKELKEDIPDGEIVVGSKLSYKKGDTATFFGKKFHVAGKLEETGMGYDSTVFLNFHTANQLLAEPVVKNYLSLGNKKNVVSLITIRIDKNENVDKVARALQNKLEKENVSVETSGKLMEDTKNTVKQYSAYFFIIGGMLLGFTFLSLISIFTITLNERKKEYGIVRSLGGSSLQILFLTIGEAAAIGFIGSASGSFLAVLILTLFRNLIILHLKLPYFRQSILGMLLLSGFCLILSVFTGVAASLVGTALIRKKEAYTLIKENE</sequence>
<evidence type="ECO:0000256" key="1">
    <source>
        <dbReference type="ARBA" id="ARBA00004651"/>
    </source>
</evidence>
<keyword evidence="6" id="KW-1003">Cell membrane</keyword>
<dbReference type="KEGG" id="acht:bsdcttw_28040"/>
<evidence type="ECO:0000256" key="4">
    <source>
        <dbReference type="ARBA" id="ARBA00016962"/>
    </source>
</evidence>
<dbReference type="PANTHER" id="PTHR43738">
    <property type="entry name" value="ABC TRANSPORTER, MEMBRANE PROTEIN"/>
    <property type="match status" value="1"/>
</dbReference>
<keyword evidence="15" id="KW-1185">Reference proteome</keyword>
<feature type="transmembrane region" description="Helical" evidence="11">
    <location>
        <begin position="318"/>
        <end position="345"/>
    </location>
</feature>